<organism evidence="2">
    <name type="scientific">marine metagenome</name>
    <dbReference type="NCBI Taxonomy" id="408172"/>
    <lineage>
        <taxon>unclassified sequences</taxon>
        <taxon>metagenomes</taxon>
        <taxon>ecological metagenomes</taxon>
    </lineage>
</organism>
<evidence type="ECO:0000313" key="2">
    <source>
        <dbReference type="EMBL" id="SVE19722.1"/>
    </source>
</evidence>
<dbReference type="Pfam" id="PF17384">
    <property type="entry name" value="DUF150_C"/>
    <property type="match status" value="1"/>
</dbReference>
<dbReference type="GO" id="GO:0000028">
    <property type="term" value="P:ribosomal small subunit assembly"/>
    <property type="evidence" value="ECO:0007669"/>
    <property type="project" value="TreeGrafter"/>
</dbReference>
<dbReference type="EMBL" id="UINC01200713">
    <property type="protein sequence ID" value="SVE19722.1"/>
    <property type="molecule type" value="Genomic_DNA"/>
</dbReference>
<proteinExistence type="predicted"/>
<dbReference type="PANTHER" id="PTHR33867:SF1">
    <property type="entry name" value="RIBOSOME MATURATION FACTOR RIMP"/>
    <property type="match status" value="1"/>
</dbReference>
<reference evidence="2" key="1">
    <citation type="submission" date="2018-05" db="EMBL/GenBank/DDBJ databases">
        <authorList>
            <person name="Lanie J.A."/>
            <person name="Ng W.-L."/>
            <person name="Kazmierczak K.M."/>
            <person name="Andrzejewski T.M."/>
            <person name="Davidsen T.M."/>
            <person name="Wayne K.J."/>
            <person name="Tettelin H."/>
            <person name="Glass J.I."/>
            <person name="Rusch D."/>
            <person name="Podicherti R."/>
            <person name="Tsui H.-C.T."/>
            <person name="Winkler M.E."/>
        </authorList>
    </citation>
    <scope>NUCLEOTIDE SEQUENCE</scope>
</reference>
<dbReference type="SUPFAM" id="SSF74942">
    <property type="entry name" value="YhbC-like, C-terminal domain"/>
    <property type="match status" value="1"/>
</dbReference>
<protein>
    <recommendedName>
        <fullName evidence="1">Ribosome maturation factor RimP C-terminal domain-containing protein</fullName>
    </recommendedName>
</protein>
<name>A0A383BIJ2_9ZZZZ</name>
<dbReference type="InterPro" id="IPR003728">
    <property type="entry name" value="Ribosome_maturation_RimP"/>
</dbReference>
<feature type="non-terminal residue" evidence="2">
    <location>
        <position position="1"/>
    </location>
</feature>
<feature type="domain" description="Ribosome maturation factor RimP C-terminal" evidence="1">
    <location>
        <begin position="25"/>
        <end position="86"/>
    </location>
</feature>
<dbReference type="InterPro" id="IPR036847">
    <property type="entry name" value="RimP_C_sf"/>
</dbReference>
<dbReference type="InterPro" id="IPR028998">
    <property type="entry name" value="RimP_C"/>
</dbReference>
<dbReference type="PANTHER" id="PTHR33867">
    <property type="entry name" value="RIBOSOME MATURATION FACTOR RIMP"/>
    <property type="match status" value="1"/>
</dbReference>
<evidence type="ECO:0000259" key="1">
    <source>
        <dbReference type="Pfam" id="PF17384"/>
    </source>
</evidence>
<dbReference type="GO" id="GO:0006412">
    <property type="term" value="P:translation"/>
    <property type="evidence" value="ECO:0007669"/>
    <property type="project" value="TreeGrafter"/>
</dbReference>
<dbReference type="Gene3D" id="2.30.30.180">
    <property type="entry name" value="Ribosome maturation factor RimP, C-terminal domain"/>
    <property type="match status" value="1"/>
</dbReference>
<dbReference type="AlphaFoldDB" id="A0A383BIJ2"/>
<dbReference type="GO" id="GO:0005829">
    <property type="term" value="C:cytosol"/>
    <property type="evidence" value="ECO:0007669"/>
    <property type="project" value="TreeGrafter"/>
</dbReference>
<sequence length="87" mass="10257">LEVNSSLIENFNLEVSSPGIERKFFKKQQYSDYIGSIIKIKYLLKNKFKTVKGILLKVDEDSLLLKKKDEKIKIEFNFIQKANLKFK</sequence>
<accession>A0A383BIJ2</accession>
<gene>
    <name evidence="2" type="ORF">METZ01_LOCUS472576</name>
</gene>